<feature type="compositionally biased region" description="Low complexity" evidence="6">
    <location>
        <begin position="177"/>
        <end position="186"/>
    </location>
</feature>
<dbReference type="Gene3D" id="4.10.280.10">
    <property type="entry name" value="Helix-loop-helix DNA-binding domain"/>
    <property type="match status" value="1"/>
</dbReference>
<keyword evidence="3" id="KW-0238">DNA-binding</keyword>
<keyword evidence="2" id="KW-0805">Transcription regulation</keyword>
<dbReference type="EMBL" id="JAVXUP010000484">
    <property type="protein sequence ID" value="KAK3026830.1"/>
    <property type="molecule type" value="Genomic_DNA"/>
</dbReference>
<proteinExistence type="predicted"/>
<organism evidence="8 9">
    <name type="scientific">Escallonia herrerae</name>
    <dbReference type="NCBI Taxonomy" id="1293975"/>
    <lineage>
        <taxon>Eukaryota</taxon>
        <taxon>Viridiplantae</taxon>
        <taxon>Streptophyta</taxon>
        <taxon>Embryophyta</taxon>
        <taxon>Tracheophyta</taxon>
        <taxon>Spermatophyta</taxon>
        <taxon>Magnoliopsida</taxon>
        <taxon>eudicotyledons</taxon>
        <taxon>Gunneridae</taxon>
        <taxon>Pentapetalae</taxon>
        <taxon>asterids</taxon>
        <taxon>campanulids</taxon>
        <taxon>Escalloniales</taxon>
        <taxon>Escalloniaceae</taxon>
        <taxon>Escallonia</taxon>
    </lineage>
</organism>
<dbReference type="SUPFAM" id="SSF47459">
    <property type="entry name" value="HLH, helix-loop-helix DNA-binding domain"/>
    <property type="match status" value="1"/>
</dbReference>
<sequence>MALAKDRALHDPNSSLVQSHTYLANLFGESSIQVSDLPSPGFYGFEPEEVPSVINFKNEYDSLMHAGGSLLSFEQNSYPKIVYNQGESQLNPRVTTNERLLDNFGCIQSASSKENHYGGESFGWLGHEANAVSSDSLDHENGMQEACFLKRPNTLQEEGMQPFKRQCTNSTKKPKPKSTQSKDPQSVAAKNRRERISERLKVLQDLVPNGTKVDLVTMLEKAINYVKFLQLQVKVLATDELWPVQGGKAPELSEVKDAIDAILASQRDTSSSSK</sequence>
<dbReference type="AlphaFoldDB" id="A0AA88WJF8"/>
<name>A0AA88WJF8_9ASTE</name>
<comment type="subcellular location">
    <subcellularLocation>
        <location evidence="1">Nucleus</location>
    </subcellularLocation>
</comment>
<feature type="region of interest" description="Disordered" evidence="6">
    <location>
        <begin position="158"/>
        <end position="193"/>
    </location>
</feature>
<dbReference type="PANTHER" id="PTHR45914:SF59">
    <property type="entry name" value="TRANSCRIPTION FACTOR BHLH83-LIKE"/>
    <property type="match status" value="1"/>
</dbReference>
<keyword evidence="9" id="KW-1185">Reference proteome</keyword>
<dbReference type="SMART" id="SM00353">
    <property type="entry name" value="HLH"/>
    <property type="match status" value="1"/>
</dbReference>
<dbReference type="GO" id="GO:0003677">
    <property type="term" value="F:DNA binding"/>
    <property type="evidence" value="ECO:0007669"/>
    <property type="project" value="UniProtKB-KW"/>
</dbReference>
<protein>
    <recommendedName>
        <fullName evidence="7">BHLH domain-containing protein</fullName>
    </recommendedName>
</protein>
<dbReference type="CDD" id="cd11454">
    <property type="entry name" value="bHLH_AtIND_like"/>
    <property type="match status" value="1"/>
</dbReference>
<dbReference type="Proteomes" id="UP001188597">
    <property type="component" value="Unassembled WGS sequence"/>
</dbReference>
<evidence type="ECO:0000256" key="1">
    <source>
        <dbReference type="ARBA" id="ARBA00004123"/>
    </source>
</evidence>
<accession>A0AA88WJF8</accession>
<dbReference type="GO" id="GO:0005634">
    <property type="term" value="C:nucleus"/>
    <property type="evidence" value="ECO:0007669"/>
    <property type="project" value="UniProtKB-SubCell"/>
</dbReference>
<evidence type="ECO:0000256" key="2">
    <source>
        <dbReference type="ARBA" id="ARBA00023015"/>
    </source>
</evidence>
<dbReference type="GO" id="GO:0003700">
    <property type="term" value="F:DNA-binding transcription factor activity"/>
    <property type="evidence" value="ECO:0007669"/>
    <property type="project" value="InterPro"/>
</dbReference>
<dbReference type="InterPro" id="IPR045843">
    <property type="entry name" value="IND-like"/>
</dbReference>
<dbReference type="Pfam" id="PF00010">
    <property type="entry name" value="HLH"/>
    <property type="match status" value="1"/>
</dbReference>
<evidence type="ECO:0000256" key="4">
    <source>
        <dbReference type="ARBA" id="ARBA00023163"/>
    </source>
</evidence>
<keyword evidence="4" id="KW-0804">Transcription</keyword>
<evidence type="ECO:0000256" key="6">
    <source>
        <dbReference type="SAM" id="MobiDB-lite"/>
    </source>
</evidence>
<gene>
    <name evidence="8" type="ORF">RJ639_040731</name>
</gene>
<keyword evidence="5" id="KW-0539">Nucleus</keyword>
<evidence type="ECO:0000259" key="7">
    <source>
        <dbReference type="PROSITE" id="PS50888"/>
    </source>
</evidence>
<evidence type="ECO:0000256" key="5">
    <source>
        <dbReference type="ARBA" id="ARBA00023242"/>
    </source>
</evidence>
<dbReference type="InterPro" id="IPR036638">
    <property type="entry name" value="HLH_DNA-bd_sf"/>
</dbReference>
<feature type="domain" description="BHLH" evidence="7">
    <location>
        <begin position="180"/>
        <end position="229"/>
    </location>
</feature>
<dbReference type="InterPro" id="IPR011598">
    <property type="entry name" value="bHLH_dom"/>
</dbReference>
<dbReference type="FunFam" id="4.10.280.10:FF:000046">
    <property type="entry name" value="Transcription factor bHLH83"/>
    <property type="match status" value="1"/>
</dbReference>
<evidence type="ECO:0000313" key="9">
    <source>
        <dbReference type="Proteomes" id="UP001188597"/>
    </source>
</evidence>
<dbReference type="GO" id="GO:0046983">
    <property type="term" value="F:protein dimerization activity"/>
    <property type="evidence" value="ECO:0007669"/>
    <property type="project" value="InterPro"/>
</dbReference>
<reference evidence="8" key="1">
    <citation type="submission" date="2022-12" db="EMBL/GenBank/DDBJ databases">
        <title>Draft genome assemblies for two species of Escallonia (Escalloniales).</title>
        <authorList>
            <person name="Chanderbali A."/>
            <person name="Dervinis C."/>
            <person name="Anghel I."/>
            <person name="Soltis D."/>
            <person name="Soltis P."/>
            <person name="Zapata F."/>
        </authorList>
    </citation>
    <scope>NUCLEOTIDE SEQUENCE</scope>
    <source>
        <strain evidence="8">UCBG64.0493</strain>
        <tissue evidence="8">Leaf</tissue>
    </source>
</reference>
<comment type="caution">
    <text evidence="8">The sequence shown here is derived from an EMBL/GenBank/DDBJ whole genome shotgun (WGS) entry which is preliminary data.</text>
</comment>
<dbReference type="PANTHER" id="PTHR45914">
    <property type="entry name" value="TRANSCRIPTION FACTOR HEC3-RELATED"/>
    <property type="match status" value="1"/>
</dbReference>
<dbReference type="GO" id="GO:0048766">
    <property type="term" value="P:root hair initiation"/>
    <property type="evidence" value="ECO:0007669"/>
    <property type="project" value="UniProtKB-ARBA"/>
</dbReference>
<evidence type="ECO:0000256" key="3">
    <source>
        <dbReference type="ARBA" id="ARBA00023125"/>
    </source>
</evidence>
<evidence type="ECO:0000313" key="8">
    <source>
        <dbReference type="EMBL" id="KAK3026830.1"/>
    </source>
</evidence>
<dbReference type="PROSITE" id="PS50888">
    <property type="entry name" value="BHLH"/>
    <property type="match status" value="1"/>
</dbReference>